<reference evidence="4 7" key="4">
    <citation type="submission" date="2017-08" db="EMBL/GenBank/DDBJ databases">
        <authorList>
            <person name="Feschi L."/>
            <person name="Jeukens J."/>
            <person name="Emond-Rheault J.-G."/>
            <person name="Kukavica-Ibrulj I."/>
            <person name="Boyle B."/>
            <person name="Levesque R.C."/>
        </authorList>
    </citation>
    <scope>NUCLEOTIDE SEQUENCE [LARGE SCALE GENOMIC DNA]</scope>
    <source>
        <strain evidence="4 7">PA-W36</strain>
    </source>
</reference>
<name>A0A0C7CR52_PSEAI</name>
<dbReference type="EMBL" id="NFFZ01000035">
    <property type="protein sequence ID" value="OTI54950.1"/>
    <property type="molecule type" value="Genomic_DNA"/>
</dbReference>
<dbReference type="Proteomes" id="UP000644192">
    <property type="component" value="Unassembled WGS sequence"/>
</dbReference>
<dbReference type="AlphaFoldDB" id="A0A0C7CR52"/>
<dbReference type="EMBL" id="NSNE01000032">
    <property type="protein sequence ID" value="RPM03319.1"/>
    <property type="molecule type" value="Genomic_DNA"/>
</dbReference>
<reference evidence="4 7" key="5">
    <citation type="submission" date="2019-01" db="EMBL/GenBank/DDBJ databases">
        <title>The Pseudomonas aeruginosa pan-genome provides new insights on its population structure, horizontal gene transfer and pathogenicity.</title>
        <authorList>
            <person name="Freschi L."/>
            <person name="Vincent A.T."/>
            <person name="Jeukens J."/>
            <person name="Emond-Rheault J.-G."/>
            <person name="Kukavica-Ibrulj I."/>
            <person name="Dupont M.-J."/>
            <person name="Charette S.J."/>
            <person name="Boyle B."/>
            <person name="Levesque R.C."/>
        </authorList>
    </citation>
    <scope>NUCLEOTIDE SEQUENCE [LARGE SCALE GENOMIC DNA]</scope>
    <source>
        <strain evidence="4 7">PA-W36</strain>
    </source>
</reference>
<dbReference type="Proteomes" id="UP000284767">
    <property type="component" value="Unassembled WGS sequence"/>
</dbReference>
<evidence type="ECO:0000313" key="1">
    <source>
        <dbReference type="EMBL" id="CRP53282.1"/>
    </source>
</evidence>
<protein>
    <submittedName>
        <fullName evidence="3">Uncharacterized protein</fullName>
    </submittedName>
</protein>
<evidence type="ECO:0000313" key="7">
    <source>
        <dbReference type="Proteomes" id="UP000284767"/>
    </source>
</evidence>
<gene>
    <name evidence="3" type="ORF">CAZ10_35490</name>
    <name evidence="2" type="ORF">GUL26_25055</name>
    <name evidence="4" type="ORF">IPC1295_31655</name>
    <name evidence="1" type="ORF">PAERUG_P19_London_7_VIM_2_05_10_04756</name>
</gene>
<reference evidence="2" key="6">
    <citation type="submission" date="2020-01" db="EMBL/GenBank/DDBJ databases">
        <title>Bacteria Cultured from War Wounds Associated with the Conflict in Eastern Ukraine.</title>
        <authorList>
            <person name="Snesrud E."/>
            <person name="Galac M.R."/>
            <person name="Mc Gann P."/>
            <person name="Valentine K."/>
            <person name="Viacheslav K."/>
        </authorList>
    </citation>
    <scope>NUCLEOTIDE SEQUENCE</scope>
    <source>
        <strain evidence="2">VNMU148</strain>
    </source>
</reference>
<dbReference type="EMBL" id="WXZT01000019">
    <property type="protein sequence ID" value="MZZ15533.1"/>
    <property type="molecule type" value="Genomic_DNA"/>
</dbReference>
<reference evidence="1" key="2">
    <citation type="submission" date="2015-06" db="EMBL/GenBank/DDBJ databases">
        <authorList>
            <person name="Radhakrishnan R."/>
            <person name="Underwood A."/>
            <person name="Al-Shahib A."/>
        </authorList>
    </citation>
    <scope>NUCLEOTIDE SEQUENCE</scope>
    <source>
        <strain evidence="1">P19_London_7_VIM_2_05_10</strain>
    </source>
</reference>
<reference evidence="3 6" key="3">
    <citation type="submission" date="2017-05" db="EMBL/GenBank/DDBJ databases">
        <authorList>
            <person name="Song R."/>
            <person name="Chenine A.L."/>
            <person name="Ruprecht R.M."/>
        </authorList>
    </citation>
    <scope>NUCLEOTIDE SEQUENCE [LARGE SCALE GENOMIC DNA]</scope>
    <source>
        <strain evidence="3 6">S567_C10_BS</strain>
    </source>
</reference>
<evidence type="ECO:0000313" key="5">
    <source>
        <dbReference type="Proteomes" id="UP000045039"/>
    </source>
</evidence>
<dbReference type="EMBL" id="CVVU01000226">
    <property type="protein sequence ID" value="CRP53282.1"/>
    <property type="molecule type" value="Genomic_DNA"/>
</dbReference>
<dbReference type="PROSITE" id="PS51257">
    <property type="entry name" value="PROKAR_LIPOPROTEIN"/>
    <property type="match status" value="1"/>
</dbReference>
<evidence type="ECO:0000313" key="3">
    <source>
        <dbReference type="EMBL" id="OTI54950.1"/>
    </source>
</evidence>
<proteinExistence type="predicted"/>
<dbReference type="Proteomes" id="UP000045039">
    <property type="component" value="Unassembled WGS sequence"/>
</dbReference>
<comment type="caution">
    <text evidence="3">The sequence shown here is derived from an EMBL/GenBank/DDBJ whole genome shotgun (WGS) entry which is preliminary data.</text>
</comment>
<sequence length="213" mass="22547">MKRPLIFLSAVLLGASLQGCGGGDEKQAAAPALPADSCTGHELEVALPPAGKPLFGYDFLSRQCGYNDATVVFGAADGSKRLEIVLTDTGLPAPPTEGDAVAYRAAQDKLREMTQTNLTLLHKTRETALKNGTAERFGGEDYLPLIDTTRMGDPLGVMVPAKGEEGVSTLSGVIKNRYVLTLSTRDTPNGGSATAMRQVLVPFVEQMKLTKLP</sequence>
<accession>A0A0C7CR52</accession>
<evidence type="ECO:0000313" key="4">
    <source>
        <dbReference type="EMBL" id="RPM03319.1"/>
    </source>
</evidence>
<reference evidence="5" key="1">
    <citation type="submission" date="2015-06" db="EMBL/GenBank/DDBJ databases">
        <authorList>
            <person name="Radhakrishnan Rajesh"/>
            <person name="Underwood Anthony"/>
            <person name="Al-Shahib Ali"/>
        </authorList>
    </citation>
    <scope>NUCLEOTIDE SEQUENCE [LARGE SCALE GENOMIC DNA]</scope>
    <source>
        <strain evidence="5">P19_London_7_VIM_2_05_10</strain>
    </source>
</reference>
<dbReference type="RefSeq" id="WP_003114452.1">
    <property type="nucleotide sequence ID" value="NZ_AP014839.1"/>
</dbReference>
<evidence type="ECO:0000313" key="2">
    <source>
        <dbReference type="EMBL" id="MZZ15533.1"/>
    </source>
</evidence>
<organism evidence="3 6">
    <name type="scientific">Pseudomonas aeruginosa</name>
    <dbReference type="NCBI Taxonomy" id="287"/>
    <lineage>
        <taxon>Bacteria</taxon>
        <taxon>Pseudomonadati</taxon>
        <taxon>Pseudomonadota</taxon>
        <taxon>Gammaproteobacteria</taxon>
        <taxon>Pseudomonadales</taxon>
        <taxon>Pseudomonadaceae</taxon>
        <taxon>Pseudomonas</taxon>
    </lineage>
</organism>
<dbReference type="Proteomes" id="UP000194857">
    <property type="component" value="Unassembled WGS sequence"/>
</dbReference>
<accession>A0A1S1BYT0</accession>
<dbReference type="OMA" id="MIGATLH"/>
<evidence type="ECO:0000313" key="6">
    <source>
        <dbReference type="Proteomes" id="UP000194857"/>
    </source>
</evidence>